<comment type="caution">
    <text evidence="5">The sequence shown here is derived from an EMBL/GenBank/DDBJ whole genome shotgun (WGS) entry which is preliminary data.</text>
</comment>
<feature type="chain" id="PRO_5046462417" evidence="4">
    <location>
        <begin position="18"/>
        <end position="202"/>
    </location>
</feature>
<dbReference type="SMART" id="SM00028">
    <property type="entry name" value="TPR"/>
    <property type="match status" value="5"/>
</dbReference>
<dbReference type="PROSITE" id="PS51257">
    <property type="entry name" value="PROKAR_LIPOPROTEIN"/>
    <property type="match status" value="1"/>
</dbReference>
<sequence length="202" mass="22748">MKQVLALILLFVLVSCASQKDLKYLEQGKTEMSNQRFEQALELFTKSINQNPARAEAYFARGLSYNMMQNYETAVTDFSMAEKLGYSEAKLYSLRSFAYSMTGKNELALKDLNIAIKTDPDSYAGNYYNRAMLYNTLRKPDSAVADLNKYLEVAQDPNAFFQRGKIVLTKGDLKSACEDFKKAVSLGNTDAELLKISEAICK</sequence>
<dbReference type="InterPro" id="IPR050498">
    <property type="entry name" value="Ycf3"/>
</dbReference>
<organism evidence="5 6">
    <name type="scientific">Kaistella pullorum</name>
    <dbReference type="NCBI Taxonomy" id="2763074"/>
    <lineage>
        <taxon>Bacteria</taxon>
        <taxon>Pseudomonadati</taxon>
        <taxon>Bacteroidota</taxon>
        <taxon>Flavobacteriia</taxon>
        <taxon>Flavobacteriales</taxon>
        <taxon>Weeksellaceae</taxon>
        <taxon>Chryseobacterium group</taxon>
        <taxon>Kaistella</taxon>
    </lineage>
</organism>
<protein>
    <submittedName>
        <fullName evidence="5">Tetratricopeptide repeat protein</fullName>
    </submittedName>
</protein>
<dbReference type="EMBL" id="JACSPS010000001">
    <property type="protein sequence ID" value="MBD8016971.1"/>
    <property type="molecule type" value="Genomic_DNA"/>
</dbReference>
<proteinExistence type="predicted"/>
<keyword evidence="1" id="KW-0677">Repeat</keyword>
<dbReference type="PANTHER" id="PTHR44858:SF1">
    <property type="entry name" value="UDP-N-ACETYLGLUCOSAMINE--PEPTIDE N-ACETYLGLUCOSAMINYLTRANSFERASE SPINDLY-RELATED"/>
    <property type="match status" value="1"/>
</dbReference>
<dbReference type="Pfam" id="PF13432">
    <property type="entry name" value="TPR_16"/>
    <property type="match status" value="1"/>
</dbReference>
<dbReference type="SUPFAM" id="SSF48452">
    <property type="entry name" value="TPR-like"/>
    <property type="match status" value="1"/>
</dbReference>
<feature type="repeat" description="TPR" evidence="3">
    <location>
        <begin position="21"/>
        <end position="54"/>
    </location>
</feature>
<keyword evidence="4" id="KW-0732">Signal</keyword>
<gene>
    <name evidence="5" type="ORF">H9628_00630</name>
</gene>
<accession>A0ABR8WJV1</accession>
<feature type="signal peptide" evidence="4">
    <location>
        <begin position="1"/>
        <end position="17"/>
    </location>
</feature>
<evidence type="ECO:0000256" key="4">
    <source>
        <dbReference type="SAM" id="SignalP"/>
    </source>
</evidence>
<evidence type="ECO:0000313" key="5">
    <source>
        <dbReference type="EMBL" id="MBD8016971.1"/>
    </source>
</evidence>
<keyword evidence="2 3" id="KW-0802">TPR repeat</keyword>
<evidence type="ECO:0000313" key="6">
    <source>
        <dbReference type="Proteomes" id="UP000626242"/>
    </source>
</evidence>
<dbReference type="Proteomes" id="UP000626242">
    <property type="component" value="Unassembled WGS sequence"/>
</dbReference>
<dbReference type="RefSeq" id="WP_251832185.1">
    <property type="nucleotide sequence ID" value="NZ_JACSPS010000001.1"/>
</dbReference>
<dbReference type="InterPro" id="IPR011990">
    <property type="entry name" value="TPR-like_helical_dom_sf"/>
</dbReference>
<evidence type="ECO:0000256" key="1">
    <source>
        <dbReference type="ARBA" id="ARBA00022737"/>
    </source>
</evidence>
<dbReference type="InterPro" id="IPR019734">
    <property type="entry name" value="TPR_rpt"/>
</dbReference>
<dbReference type="PANTHER" id="PTHR44858">
    <property type="entry name" value="TETRATRICOPEPTIDE REPEAT PROTEIN 6"/>
    <property type="match status" value="1"/>
</dbReference>
<dbReference type="Pfam" id="PF13181">
    <property type="entry name" value="TPR_8"/>
    <property type="match status" value="2"/>
</dbReference>
<feature type="repeat" description="TPR" evidence="3">
    <location>
        <begin position="55"/>
        <end position="88"/>
    </location>
</feature>
<evidence type="ECO:0000256" key="2">
    <source>
        <dbReference type="ARBA" id="ARBA00022803"/>
    </source>
</evidence>
<evidence type="ECO:0000256" key="3">
    <source>
        <dbReference type="PROSITE-ProRule" id="PRU00339"/>
    </source>
</evidence>
<dbReference type="PROSITE" id="PS50005">
    <property type="entry name" value="TPR"/>
    <property type="match status" value="4"/>
</dbReference>
<reference evidence="5 6" key="1">
    <citation type="submission" date="2020-08" db="EMBL/GenBank/DDBJ databases">
        <title>A Genomic Blueprint of the Chicken Gut Microbiome.</title>
        <authorList>
            <person name="Gilroy R."/>
            <person name="Ravi A."/>
            <person name="Getino M."/>
            <person name="Pursley I."/>
            <person name="Horton D.L."/>
            <person name="Alikhan N.-F."/>
            <person name="Baker D."/>
            <person name="Gharbi K."/>
            <person name="Hall N."/>
            <person name="Watson M."/>
            <person name="Adriaenssens E.M."/>
            <person name="Foster-Nyarko E."/>
            <person name="Jarju S."/>
            <person name="Secka A."/>
            <person name="Antonio M."/>
            <person name="Oren A."/>
            <person name="Chaudhuri R."/>
            <person name="La Ragione R.M."/>
            <person name="Hildebrand F."/>
            <person name="Pallen M.J."/>
        </authorList>
    </citation>
    <scope>NUCLEOTIDE SEQUENCE [LARGE SCALE GENOMIC DNA]</scope>
    <source>
        <strain evidence="5 6">Sa1CVA4</strain>
    </source>
</reference>
<dbReference type="Gene3D" id="1.25.40.10">
    <property type="entry name" value="Tetratricopeptide repeat domain"/>
    <property type="match status" value="2"/>
</dbReference>
<feature type="repeat" description="TPR" evidence="3">
    <location>
        <begin position="89"/>
        <end position="122"/>
    </location>
</feature>
<keyword evidence="6" id="KW-1185">Reference proteome</keyword>
<name>A0ABR8WJV1_9FLAO</name>
<feature type="repeat" description="TPR" evidence="3">
    <location>
        <begin position="157"/>
        <end position="190"/>
    </location>
</feature>